<organism evidence="1">
    <name type="scientific">viral metagenome</name>
    <dbReference type="NCBI Taxonomy" id="1070528"/>
    <lineage>
        <taxon>unclassified sequences</taxon>
        <taxon>metagenomes</taxon>
        <taxon>organismal metagenomes</taxon>
    </lineage>
</organism>
<name>A0A6C0KIT6_9ZZZZ</name>
<dbReference type="AlphaFoldDB" id="A0A6C0KIT6"/>
<proteinExistence type="predicted"/>
<protein>
    <submittedName>
        <fullName evidence="1">Uncharacterized protein</fullName>
    </submittedName>
</protein>
<evidence type="ECO:0000313" key="1">
    <source>
        <dbReference type="EMBL" id="QHU17066.1"/>
    </source>
</evidence>
<reference evidence="1" key="1">
    <citation type="journal article" date="2020" name="Nature">
        <title>Giant virus diversity and host interactions through global metagenomics.</title>
        <authorList>
            <person name="Schulz F."/>
            <person name="Roux S."/>
            <person name="Paez-Espino D."/>
            <person name="Jungbluth S."/>
            <person name="Walsh D.A."/>
            <person name="Denef V.J."/>
            <person name="McMahon K.D."/>
            <person name="Konstantinidis K.T."/>
            <person name="Eloe-Fadrosh E.A."/>
            <person name="Kyrpides N.C."/>
            <person name="Woyke T."/>
        </authorList>
    </citation>
    <scope>NUCLEOTIDE SEQUENCE</scope>
    <source>
        <strain evidence="1">GVMAG-S-3300012000-57</strain>
    </source>
</reference>
<accession>A0A6C0KIT6</accession>
<dbReference type="EMBL" id="MN740898">
    <property type="protein sequence ID" value="QHU17066.1"/>
    <property type="molecule type" value="Genomic_DNA"/>
</dbReference>
<sequence length="75" mass="9151">MPKSVKFDCIVRVCLINTRKEYNEYGVANEIWWSQNELEEIRKEVLREIRLRMVKCPEKSFDTCHNEIIENHCEY</sequence>